<dbReference type="Proteomes" id="UP000477722">
    <property type="component" value="Unassembled WGS sequence"/>
</dbReference>
<dbReference type="EMBL" id="JAAKZZ010000219">
    <property type="protein sequence ID" value="NGO70676.1"/>
    <property type="molecule type" value="Genomic_DNA"/>
</dbReference>
<keyword evidence="4" id="KW-1185">Reference proteome</keyword>
<keyword evidence="1" id="KW-1133">Transmembrane helix</keyword>
<reference evidence="3 4" key="1">
    <citation type="submission" date="2020-02" db="EMBL/GenBank/DDBJ databases">
        <title>Whole-genome analyses of novel actinobacteria.</title>
        <authorList>
            <person name="Sahin N."/>
            <person name="Tatar D."/>
        </authorList>
    </citation>
    <scope>NUCLEOTIDE SEQUENCE [LARGE SCALE GENOMIC DNA]</scope>
    <source>
        <strain evidence="3 4">SB3404</strain>
    </source>
</reference>
<proteinExistence type="predicted"/>
<dbReference type="AlphaFoldDB" id="A0A6G4WZG4"/>
<evidence type="ECO:0000313" key="3">
    <source>
        <dbReference type="EMBL" id="NGO70676.1"/>
    </source>
</evidence>
<feature type="transmembrane region" description="Helical" evidence="1">
    <location>
        <begin position="28"/>
        <end position="52"/>
    </location>
</feature>
<name>A0A6G4WZG4_9ACTN</name>
<comment type="caution">
    <text evidence="3">The sequence shown here is derived from an EMBL/GenBank/DDBJ whole genome shotgun (WGS) entry which is preliminary data.</text>
</comment>
<evidence type="ECO:0000313" key="4">
    <source>
        <dbReference type="Proteomes" id="UP000477722"/>
    </source>
</evidence>
<keyword evidence="1" id="KW-0812">Transmembrane</keyword>
<evidence type="ECO:0000256" key="1">
    <source>
        <dbReference type="SAM" id="Phobius"/>
    </source>
</evidence>
<sequence>MRQPRLFRLRGPAPLRGARDRGASAVEFAGILPLLLLVAMAAIQLGLVGYAVQQAGTGARAAARTASHQETEGLYAARGRAAMSDWTGRRARFALSAGGEEVRVTTTVTIPSVIPGLGSLGEASRSATMPRD</sequence>
<dbReference type="InterPro" id="IPR012495">
    <property type="entry name" value="TadE-like_dom"/>
</dbReference>
<protein>
    <submittedName>
        <fullName evidence="3">Pilus assembly protein</fullName>
    </submittedName>
</protein>
<accession>A0A6G4WZG4</accession>
<organism evidence="3 4">
    <name type="scientific">Streptomyces boncukensis</name>
    <dbReference type="NCBI Taxonomy" id="2711219"/>
    <lineage>
        <taxon>Bacteria</taxon>
        <taxon>Bacillati</taxon>
        <taxon>Actinomycetota</taxon>
        <taxon>Actinomycetes</taxon>
        <taxon>Kitasatosporales</taxon>
        <taxon>Streptomycetaceae</taxon>
        <taxon>Streptomyces</taxon>
    </lineage>
</organism>
<evidence type="ECO:0000259" key="2">
    <source>
        <dbReference type="Pfam" id="PF07811"/>
    </source>
</evidence>
<gene>
    <name evidence="3" type="ORF">G5C65_20425</name>
</gene>
<dbReference type="Pfam" id="PF07811">
    <property type="entry name" value="TadE"/>
    <property type="match status" value="1"/>
</dbReference>
<keyword evidence="1" id="KW-0472">Membrane</keyword>
<feature type="domain" description="TadE-like" evidence="2">
    <location>
        <begin position="22"/>
        <end position="64"/>
    </location>
</feature>